<dbReference type="InterPro" id="IPR018711">
    <property type="entry name" value="NAGPA"/>
</dbReference>
<feature type="domain" description="SLH" evidence="3">
    <location>
        <begin position="913"/>
        <end position="977"/>
    </location>
</feature>
<gene>
    <name evidence="4" type="ORF">H9868_05310</name>
</gene>
<evidence type="ECO:0000256" key="2">
    <source>
        <dbReference type="SAM" id="SignalP"/>
    </source>
</evidence>
<name>A0A9D1UNL3_9FIRM</name>
<comment type="caution">
    <text evidence="4">The sequence shown here is derived from an EMBL/GenBank/DDBJ whole genome shotgun (WGS) entry which is preliminary data.</text>
</comment>
<dbReference type="Proteomes" id="UP000824192">
    <property type="component" value="Unassembled WGS sequence"/>
</dbReference>
<dbReference type="Pfam" id="PF00395">
    <property type="entry name" value="SLH"/>
    <property type="match status" value="3"/>
</dbReference>
<protein>
    <submittedName>
        <fullName evidence="4">S-layer homology domain-containing protein</fullName>
    </submittedName>
</protein>
<proteinExistence type="predicted"/>
<dbReference type="Gene3D" id="2.60.120.260">
    <property type="entry name" value="Galactose-binding domain-like"/>
    <property type="match status" value="1"/>
</dbReference>
<evidence type="ECO:0000313" key="4">
    <source>
        <dbReference type="EMBL" id="HIW93943.1"/>
    </source>
</evidence>
<reference evidence="4" key="1">
    <citation type="journal article" date="2021" name="PeerJ">
        <title>Extensive microbial diversity within the chicken gut microbiome revealed by metagenomics and culture.</title>
        <authorList>
            <person name="Gilroy R."/>
            <person name="Ravi A."/>
            <person name="Getino M."/>
            <person name="Pursley I."/>
            <person name="Horton D.L."/>
            <person name="Alikhan N.F."/>
            <person name="Baker D."/>
            <person name="Gharbi K."/>
            <person name="Hall N."/>
            <person name="Watson M."/>
            <person name="Adriaenssens E.M."/>
            <person name="Foster-Nyarko E."/>
            <person name="Jarju S."/>
            <person name="Secka A."/>
            <person name="Antonio M."/>
            <person name="Oren A."/>
            <person name="Chaudhuri R.R."/>
            <person name="La Ragione R."/>
            <person name="Hildebrand F."/>
            <person name="Pallen M.J."/>
        </authorList>
    </citation>
    <scope>NUCLEOTIDE SEQUENCE</scope>
    <source>
        <strain evidence="4">ChiGjej6B6-1540</strain>
    </source>
</reference>
<evidence type="ECO:0000259" key="3">
    <source>
        <dbReference type="PROSITE" id="PS51272"/>
    </source>
</evidence>
<keyword evidence="1" id="KW-0677">Repeat</keyword>
<accession>A0A9D1UNL3</accession>
<organism evidence="4 5">
    <name type="scientific">Candidatus Flavonifractor merdipullorum</name>
    <dbReference type="NCBI Taxonomy" id="2838590"/>
    <lineage>
        <taxon>Bacteria</taxon>
        <taxon>Bacillati</taxon>
        <taxon>Bacillota</taxon>
        <taxon>Clostridia</taxon>
        <taxon>Eubacteriales</taxon>
        <taxon>Oscillospiraceae</taxon>
        <taxon>Flavonifractor</taxon>
    </lineage>
</organism>
<keyword evidence="2" id="KW-0732">Signal</keyword>
<evidence type="ECO:0000313" key="5">
    <source>
        <dbReference type="Proteomes" id="UP000824192"/>
    </source>
</evidence>
<dbReference type="PANTHER" id="PTHR40446:SF2">
    <property type="entry name" value="N-ACETYLGLUCOSAMINE-1-PHOSPHODIESTER ALPHA-N-ACETYLGLUCOSAMINIDASE"/>
    <property type="match status" value="1"/>
</dbReference>
<feature type="domain" description="SLH" evidence="3">
    <location>
        <begin position="845"/>
        <end position="912"/>
    </location>
</feature>
<dbReference type="PROSITE" id="PS51272">
    <property type="entry name" value="SLH"/>
    <property type="match status" value="3"/>
</dbReference>
<sequence length="1030" mass="108559">MKTSIRQILSAALALTLVMGPAAQASVALGHDLHATSTDLSVGTGITKGQFWSDTYSDLRTEHFLTYAPNSDVVPTVAYGNTIISRDTLSGMAKTLEQQGDRVVGGINGDYYAFSTGAPNGIVITDGVLRSAYSADSSLGSGAWYWAVGFRADGTAFIGKPAISIQATFGGQTYMVAGGFNKIRNGSSSYTLMNSDFATTTQNTSPGVDVILTPVTDNLGDTVTRADGTQVTRSDQPVIGGRMTFTVEQVLESTGSISIPAGKYILTVNNQSGTMWTDPLKALKPGDTVEVDFTSKDTTNNWAQAVSATGAPSRLVNNGQVDYSTFQNDSNANTRTARTAIGIKEDGSVIFYTLDGGQAGYSVGCTLEQTAKRLIELGCVQAVALDGGGSTTLGATYPVEDSMEIQNKPSEGTQRSNSTAIFLTTDLQPTGELGSYYLEPRDNILLSGASVQFSATPLDTAYFPMETEEEAELLYSLRNGDGTITADGLFTAGSEGGITEVAASDGRYEGSASVTVIQSPDTITVSRADTGAAVTTLSLSPGEQVDLNASAKYRNLALVSQDTCYTWKCASNIGTIDANGVFTASDDKGVGSITVSAGGKQVTIQVNVAGHISTLESFEEEGPATIMPSETVQLTMEENQANVKLGSACLRMDYTTQEGKASLSSALTLPQGERYVGLWVKGDGSDNSLSVYTTNADGEQEVHTVTGLNHTDWQWTMLQLPSGTTQITGFEILCGTDQTEGTLWIDQITSANQEIQDITPPTVKMTLSGSQLTAVVSDDLDRTFSSEQVVLTVDGVETNGSWNEGASALTANLNLSDGKAHRVTVTVRDASGNLGRGSADVASSVTAGTFSDMDDHWAATYAGYLYEHSVTNGVGGADGALLFQPDRNISRGEFFAMTARWMGLDLSLYADTELPFADADAIPDWCRSEIKAMYALGILQGTAGADGSLLANPNASITRVEVMTVLGRTQAKGYATAPLTFTDASSVGSWALPYVETLVAQGIVSGYQNRINPNNPITRAEVAKLLYSML</sequence>
<dbReference type="InterPro" id="IPR001119">
    <property type="entry name" value="SLH_dom"/>
</dbReference>
<evidence type="ECO:0000256" key="1">
    <source>
        <dbReference type="ARBA" id="ARBA00022737"/>
    </source>
</evidence>
<dbReference type="AlphaFoldDB" id="A0A9D1UNL3"/>
<feature type="chain" id="PRO_5039220070" evidence="2">
    <location>
        <begin position="26"/>
        <end position="1030"/>
    </location>
</feature>
<reference evidence="4" key="2">
    <citation type="submission" date="2021-04" db="EMBL/GenBank/DDBJ databases">
        <authorList>
            <person name="Gilroy R."/>
        </authorList>
    </citation>
    <scope>NUCLEOTIDE SEQUENCE</scope>
    <source>
        <strain evidence="4">ChiGjej6B6-1540</strain>
    </source>
</reference>
<dbReference type="EMBL" id="DXGA01000106">
    <property type="protein sequence ID" value="HIW93943.1"/>
    <property type="molecule type" value="Genomic_DNA"/>
</dbReference>
<dbReference type="Pfam" id="PF09992">
    <property type="entry name" value="NAGPA"/>
    <property type="match status" value="1"/>
</dbReference>
<feature type="domain" description="SLH" evidence="3">
    <location>
        <begin position="978"/>
        <end position="1030"/>
    </location>
</feature>
<dbReference type="PANTHER" id="PTHR40446">
    <property type="entry name" value="N-ACETYLGLUCOSAMINE-1-PHOSPHODIESTER ALPHA-N-ACETYLGLUCOSAMINIDASE"/>
    <property type="match status" value="1"/>
</dbReference>
<feature type="signal peptide" evidence="2">
    <location>
        <begin position="1"/>
        <end position="25"/>
    </location>
</feature>